<dbReference type="AlphaFoldDB" id="A0A6C0LM06"/>
<feature type="region of interest" description="Disordered" evidence="1">
    <location>
        <begin position="212"/>
        <end position="259"/>
    </location>
</feature>
<evidence type="ECO:0000256" key="1">
    <source>
        <dbReference type="SAM" id="MobiDB-lite"/>
    </source>
</evidence>
<protein>
    <recommendedName>
        <fullName evidence="3">J domain-containing protein</fullName>
    </recommendedName>
</protein>
<feature type="compositionally biased region" description="Basic and acidic residues" evidence="1">
    <location>
        <begin position="238"/>
        <end position="257"/>
    </location>
</feature>
<sequence>MEHIDLCISNYSLNDILNLFELGMDFDEEDMRKAKRTVLMTHPDKSSLDPKYFLFFTSAYRLLYNVFRVRERSGKDKCVDRVYTSSEIDENIDHGESWKGLSSRKDFNKIFNDMFEKHVINTNDDSGHGDWLKEDDEVCHANNRNEMDELIREKKAKLRGLIVYDGIKEMGGDMGSSLTGVGGNHSSIFSSLQYDDVKTAYTESVVPVTEDDYKSRKQYSNMDSYRRDRESASQNYNMDDHNDKYRKQQESKKESDTYRAFSLAKQDEHYREVNKAAASTILKLTNSHR</sequence>
<proteinExistence type="predicted"/>
<name>A0A6C0LM06_9ZZZZ</name>
<dbReference type="EMBL" id="MN740504">
    <property type="protein sequence ID" value="QHU30262.1"/>
    <property type="molecule type" value="Genomic_DNA"/>
</dbReference>
<accession>A0A6C0LM06</accession>
<organism evidence="2">
    <name type="scientific">viral metagenome</name>
    <dbReference type="NCBI Taxonomy" id="1070528"/>
    <lineage>
        <taxon>unclassified sequences</taxon>
        <taxon>metagenomes</taxon>
        <taxon>organismal metagenomes</taxon>
    </lineage>
</organism>
<evidence type="ECO:0000313" key="2">
    <source>
        <dbReference type="EMBL" id="QHU30262.1"/>
    </source>
</evidence>
<evidence type="ECO:0008006" key="3">
    <source>
        <dbReference type="Google" id="ProtNLM"/>
    </source>
</evidence>
<reference evidence="2" key="1">
    <citation type="journal article" date="2020" name="Nature">
        <title>Giant virus diversity and host interactions through global metagenomics.</title>
        <authorList>
            <person name="Schulz F."/>
            <person name="Roux S."/>
            <person name="Paez-Espino D."/>
            <person name="Jungbluth S."/>
            <person name="Walsh D.A."/>
            <person name="Denef V.J."/>
            <person name="McMahon K.D."/>
            <person name="Konstantinidis K.T."/>
            <person name="Eloe-Fadrosh E.A."/>
            <person name="Kyrpides N.C."/>
            <person name="Woyke T."/>
        </authorList>
    </citation>
    <scope>NUCLEOTIDE SEQUENCE</scope>
    <source>
        <strain evidence="2">GVMAG-M-3300027833-11</strain>
    </source>
</reference>